<dbReference type="Gene3D" id="1.10.3330.10">
    <property type="entry name" value="Oxo-4-hydroxy-4-carboxy-5-ureidoimidazoline decarboxylase"/>
    <property type="match status" value="1"/>
</dbReference>
<dbReference type="EMBL" id="BEZZ01000163">
    <property type="protein sequence ID" value="GCC27401.1"/>
    <property type="molecule type" value="Genomic_DNA"/>
</dbReference>
<evidence type="ECO:0000259" key="13">
    <source>
        <dbReference type="Pfam" id="PF09349"/>
    </source>
</evidence>
<comment type="function">
    <text evidence="2">Catalyzes the stereoselective decarboxylation of 2-oxo-4-hydroxy-4-carboxy-5-ureidoimidazoline (OHCU) to (S)-allantoin.</text>
</comment>
<evidence type="ECO:0000256" key="7">
    <source>
        <dbReference type="ARBA" id="ARBA00022631"/>
    </source>
</evidence>
<evidence type="ECO:0000256" key="3">
    <source>
        <dbReference type="ARBA" id="ARBA00004275"/>
    </source>
</evidence>
<comment type="caution">
    <text evidence="14">The sequence shown here is derived from an EMBL/GenBank/DDBJ whole genome shotgun (WGS) entry which is preliminary data.</text>
</comment>
<dbReference type="OrthoDB" id="9970124at2759"/>
<protein>
    <recommendedName>
        <fullName evidence="6">2-oxo-4-hydroxy-4-carboxy-5-ureidoimidazoline decarboxylase</fullName>
        <ecNumber evidence="6">4.1.1.97</ecNumber>
    </recommendedName>
    <alternativeName>
        <fullName evidence="12">Parahox neighbor</fullName>
    </alternativeName>
    <alternativeName>
        <fullName evidence="11">Ureidoimidazoline (2-oxo-4-hydroxy-4-carboxy-5-) decarboxylase</fullName>
    </alternativeName>
</protein>
<keyword evidence="9" id="KW-0576">Peroxisome</keyword>
<evidence type="ECO:0000256" key="4">
    <source>
        <dbReference type="ARBA" id="ARBA00004754"/>
    </source>
</evidence>
<gene>
    <name evidence="14" type="ORF">chiPu_0005825</name>
</gene>
<dbReference type="GO" id="GO:0000255">
    <property type="term" value="P:allantoin metabolic process"/>
    <property type="evidence" value="ECO:0007669"/>
    <property type="project" value="InterPro"/>
</dbReference>
<accession>A0A401SAG8</accession>
<dbReference type="GO" id="GO:0051997">
    <property type="term" value="F:2-oxo-4-hydroxy-4-carboxy-5-ureidoimidazoline decarboxylase activity"/>
    <property type="evidence" value="ECO:0007669"/>
    <property type="project" value="UniProtKB-EC"/>
</dbReference>
<evidence type="ECO:0000256" key="5">
    <source>
        <dbReference type="ARBA" id="ARBA00005793"/>
    </source>
</evidence>
<reference evidence="14 15" key="1">
    <citation type="journal article" date="2018" name="Nat. Ecol. Evol.">
        <title>Shark genomes provide insights into elasmobranch evolution and the origin of vertebrates.</title>
        <authorList>
            <person name="Hara Y"/>
            <person name="Yamaguchi K"/>
            <person name="Onimaru K"/>
            <person name="Kadota M"/>
            <person name="Koyanagi M"/>
            <person name="Keeley SD"/>
            <person name="Tatsumi K"/>
            <person name="Tanaka K"/>
            <person name="Motone F"/>
            <person name="Kageyama Y"/>
            <person name="Nozu R"/>
            <person name="Adachi N"/>
            <person name="Nishimura O"/>
            <person name="Nakagawa R"/>
            <person name="Tanegashima C"/>
            <person name="Kiyatake I"/>
            <person name="Matsumoto R"/>
            <person name="Murakumo K"/>
            <person name="Nishida K"/>
            <person name="Terakita A"/>
            <person name="Kuratani S"/>
            <person name="Sato K"/>
            <person name="Hyodo S Kuraku.S."/>
        </authorList>
    </citation>
    <scope>NUCLEOTIDE SEQUENCE [LARGE SCALE GENOMIC DNA]</scope>
</reference>
<evidence type="ECO:0000256" key="2">
    <source>
        <dbReference type="ARBA" id="ARBA00002506"/>
    </source>
</evidence>
<evidence type="ECO:0000256" key="10">
    <source>
        <dbReference type="ARBA" id="ARBA00023239"/>
    </source>
</evidence>
<organism evidence="14 15">
    <name type="scientific">Chiloscyllium punctatum</name>
    <name type="common">Brownbanded bambooshark</name>
    <name type="synonym">Hemiscyllium punctatum</name>
    <dbReference type="NCBI Taxonomy" id="137246"/>
    <lineage>
        <taxon>Eukaryota</taxon>
        <taxon>Metazoa</taxon>
        <taxon>Chordata</taxon>
        <taxon>Craniata</taxon>
        <taxon>Vertebrata</taxon>
        <taxon>Chondrichthyes</taxon>
        <taxon>Elasmobranchii</taxon>
        <taxon>Galeomorphii</taxon>
        <taxon>Galeoidea</taxon>
        <taxon>Orectolobiformes</taxon>
        <taxon>Hemiscylliidae</taxon>
        <taxon>Chiloscyllium</taxon>
    </lineage>
</organism>
<evidence type="ECO:0000313" key="15">
    <source>
        <dbReference type="Proteomes" id="UP000287033"/>
    </source>
</evidence>
<dbReference type="InterPro" id="IPR017580">
    <property type="entry name" value="OHCU_decarboxylase-1"/>
</dbReference>
<dbReference type="OMA" id="VICAREA"/>
<sequence length="247" mass="27653">ATHPQNLNFLHLPFLAQNRERTATMESAASGTPLFFCFSRDRGSDLGFSISQGKHSPLAFFHFSLWNSGGTIMEMQAVNSMSYEQFIDVFGNVIEKCPLIAAAVWTKRPFPSVSALEQNFADFIDSLPRSGKEGILRCHPDLAGRDLLRGTLSLESQAEQNQAGLTTLTAGQRSQLSELNAAYKNKFHFPFVICARMNDRESITHQLSSRIRNSPEQELQISIKEVLKICHLRLLDIIRPAARSTKL</sequence>
<dbReference type="UniPathway" id="UPA00394">
    <property type="reaction ID" value="UER00652"/>
</dbReference>
<keyword evidence="7" id="KW-0659">Purine metabolism</keyword>
<dbReference type="FunFam" id="1.10.3330.10:FF:000001">
    <property type="entry name" value="2-oxo-4-hydroxy-4-carboxy-5-ureidoimidazoline decarboxylase"/>
    <property type="match status" value="1"/>
</dbReference>
<dbReference type="NCBIfam" id="TIGR03164">
    <property type="entry name" value="UHCUDC"/>
    <property type="match status" value="1"/>
</dbReference>
<evidence type="ECO:0000256" key="1">
    <source>
        <dbReference type="ARBA" id="ARBA00001163"/>
    </source>
</evidence>
<dbReference type="Proteomes" id="UP000287033">
    <property type="component" value="Unassembled WGS sequence"/>
</dbReference>
<evidence type="ECO:0000256" key="6">
    <source>
        <dbReference type="ARBA" id="ARBA00012257"/>
    </source>
</evidence>
<dbReference type="STRING" id="137246.A0A401SAG8"/>
<feature type="non-terminal residue" evidence="14">
    <location>
        <position position="1"/>
    </location>
</feature>
<evidence type="ECO:0000256" key="8">
    <source>
        <dbReference type="ARBA" id="ARBA00022793"/>
    </source>
</evidence>
<evidence type="ECO:0000256" key="11">
    <source>
        <dbReference type="ARBA" id="ARBA00030624"/>
    </source>
</evidence>
<evidence type="ECO:0000256" key="12">
    <source>
        <dbReference type="ARBA" id="ARBA00032116"/>
    </source>
</evidence>
<comment type="similarity">
    <text evidence="5">Belongs to the OHCU decarboxylase family.</text>
</comment>
<feature type="domain" description="Oxo-4-hydroxy-4-carboxy-5-ureidoimidazoline decarboxylase" evidence="13">
    <location>
        <begin position="79"/>
        <end position="234"/>
    </location>
</feature>
<dbReference type="Pfam" id="PF09349">
    <property type="entry name" value="OHCU_decarbox"/>
    <property type="match status" value="1"/>
</dbReference>
<dbReference type="GO" id="GO:0006144">
    <property type="term" value="P:purine nucleobase metabolic process"/>
    <property type="evidence" value="ECO:0007669"/>
    <property type="project" value="UniProtKB-KW"/>
</dbReference>
<comment type="pathway">
    <text evidence="4">Purine metabolism; urate degradation; (S)-allantoin from urate: step 3/3.</text>
</comment>
<dbReference type="GO" id="GO:0005777">
    <property type="term" value="C:peroxisome"/>
    <property type="evidence" value="ECO:0007669"/>
    <property type="project" value="UniProtKB-SubCell"/>
</dbReference>
<proteinExistence type="inferred from homology"/>
<dbReference type="SUPFAM" id="SSF158694">
    <property type="entry name" value="UraD-Like"/>
    <property type="match status" value="1"/>
</dbReference>
<dbReference type="InterPro" id="IPR018020">
    <property type="entry name" value="OHCU_decarboxylase"/>
</dbReference>
<dbReference type="AlphaFoldDB" id="A0A401SAG8"/>
<dbReference type="InterPro" id="IPR036778">
    <property type="entry name" value="OHCU_decarboxylase_sf"/>
</dbReference>
<dbReference type="EC" id="4.1.1.97" evidence="6"/>
<dbReference type="PANTHER" id="PTHR43466">
    <property type="entry name" value="2-OXO-4-HYDROXY-4-CARBOXY-5-UREIDOIMIDAZOLINE DECARBOXYLASE-RELATED"/>
    <property type="match status" value="1"/>
</dbReference>
<comment type="catalytic activity">
    <reaction evidence="1">
        <text>5-hydroxy-2-oxo-4-ureido-2,5-dihydro-1H-imidazole-5-carboxylate + H(+) = (S)-allantoin + CO2</text>
        <dbReference type="Rhea" id="RHEA:26301"/>
        <dbReference type="ChEBI" id="CHEBI:15378"/>
        <dbReference type="ChEBI" id="CHEBI:15678"/>
        <dbReference type="ChEBI" id="CHEBI:16526"/>
        <dbReference type="ChEBI" id="CHEBI:58639"/>
        <dbReference type="EC" id="4.1.1.97"/>
    </reaction>
</comment>
<dbReference type="PANTHER" id="PTHR43466:SF1">
    <property type="entry name" value="2-OXO-4-HYDROXY-4-CARBOXY-5-UREIDOIMIDAZOLINE DECARBOXYLASE-RELATED"/>
    <property type="match status" value="1"/>
</dbReference>
<keyword evidence="15" id="KW-1185">Reference proteome</keyword>
<dbReference type="GO" id="GO:0019628">
    <property type="term" value="P:urate catabolic process"/>
    <property type="evidence" value="ECO:0007669"/>
    <property type="project" value="UniProtKB-UniPathway"/>
</dbReference>
<evidence type="ECO:0000313" key="14">
    <source>
        <dbReference type="EMBL" id="GCC27401.1"/>
    </source>
</evidence>
<keyword evidence="10" id="KW-0456">Lyase</keyword>
<keyword evidence="8" id="KW-0210">Decarboxylase</keyword>
<name>A0A401SAG8_CHIPU</name>
<comment type="subcellular location">
    <subcellularLocation>
        <location evidence="3">Peroxisome</location>
    </subcellularLocation>
</comment>
<evidence type="ECO:0000256" key="9">
    <source>
        <dbReference type="ARBA" id="ARBA00023140"/>
    </source>
</evidence>